<dbReference type="RefSeq" id="WP_184066795.1">
    <property type="nucleotide sequence ID" value="NZ_JACHNZ010000012.1"/>
</dbReference>
<evidence type="ECO:0000256" key="2">
    <source>
        <dbReference type="ARBA" id="ARBA00023125"/>
    </source>
</evidence>
<evidence type="ECO:0000256" key="3">
    <source>
        <dbReference type="ARBA" id="ARBA00023163"/>
    </source>
</evidence>
<dbReference type="Gene3D" id="1.10.10.60">
    <property type="entry name" value="Homeodomain-like"/>
    <property type="match status" value="2"/>
</dbReference>
<comment type="caution">
    <text evidence="5">The sequence shown here is derived from an EMBL/GenBank/DDBJ whole genome shotgun (WGS) entry which is preliminary data.</text>
</comment>
<dbReference type="PANTHER" id="PTHR46796:SF14">
    <property type="entry name" value="TRANSCRIPTIONAL REGULATORY PROTEIN"/>
    <property type="match status" value="1"/>
</dbReference>
<dbReference type="EMBL" id="JACHNZ010000012">
    <property type="protein sequence ID" value="MBB4631673.1"/>
    <property type="molecule type" value="Genomic_DNA"/>
</dbReference>
<keyword evidence="1" id="KW-0805">Transcription regulation</keyword>
<dbReference type="GO" id="GO:0003700">
    <property type="term" value="F:DNA-binding transcription factor activity"/>
    <property type="evidence" value="ECO:0007669"/>
    <property type="project" value="InterPro"/>
</dbReference>
<dbReference type="Proteomes" id="UP000566324">
    <property type="component" value="Unassembled WGS sequence"/>
</dbReference>
<evidence type="ECO:0000313" key="5">
    <source>
        <dbReference type="EMBL" id="MBB4631673.1"/>
    </source>
</evidence>
<dbReference type="PANTHER" id="PTHR46796">
    <property type="entry name" value="HTH-TYPE TRANSCRIPTIONAL ACTIVATOR RHAS-RELATED"/>
    <property type="match status" value="1"/>
</dbReference>
<proteinExistence type="predicted"/>
<sequence length="286" mass="31767">MPADSVVENEIAADGVSVQLISHDWSSPVECEFAEASTDHVIALQCQPPQAVSMGRYMESGDREFSRIGRVLVIPAGQALHVRATGGPVQAVRCAVSEQAVNRIAGFDAIFRRRTMREALDIRDRRIADTLKRMGEEVRHPGFASTMLIDSLSTSLIIDMTRHLEMTCGSSENRHKGGLTVRQLKLLSDYIDSAPPGMTLVSLARLVGLSRRHLSRAFRQSTGQTVHEYVELTRFRRACELLSTTDLHLKEIAWRTGFGNPCSFSTAFRKVGGEAPSAFRRRMQLK</sequence>
<keyword evidence="2" id="KW-0238">DNA-binding</keyword>
<gene>
    <name evidence="5" type="ORF">GGQ98_001287</name>
</gene>
<name>A0A7W7F8I1_9SPHN</name>
<dbReference type="SUPFAM" id="SSF46689">
    <property type="entry name" value="Homeodomain-like"/>
    <property type="match status" value="2"/>
</dbReference>
<keyword evidence="6" id="KW-1185">Reference proteome</keyword>
<evidence type="ECO:0000259" key="4">
    <source>
        <dbReference type="PROSITE" id="PS01124"/>
    </source>
</evidence>
<feature type="domain" description="HTH araC/xylS-type" evidence="4">
    <location>
        <begin position="181"/>
        <end position="282"/>
    </location>
</feature>
<protein>
    <submittedName>
        <fullName evidence="5">AraC family transcriptional regulator</fullName>
    </submittedName>
</protein>
<accession>A0A7W7F8I1</accession>
<dbReference type="InterPro" id="IPR050204">
    <property type="entry name" value="AraC_XylS_family_regulators"/>
</dbReference>
<dbReference type="InterPro" id="IPR009057">
    <property type="entry name" value="Homeodomain-like_sf"/>
</dbReference>
<dbReference type="SMART" id="SM00342">
    <property type="entry name" value="HTH_ARAC"/>
    <property type="match status" value="1"/>
</dbReference>
<dbReference type="InterPro" id="IPR018060">
    <property type="entry name" value="HTH_AraC"/>
</dbReference>
<keyword evidence="3" id="KW-0804">Transcription</keyword>
<reference evidence="5 6" key="1">
    <citation type="submission" date="2020-08" db="EMBL/GenBank/DDBJ databases">
        <title>Genomic Encyclopedia of Type Strains, Phase IV (KMG-IV): sequencing the most valuable type-strain genomes for metagenomic binning, comparative biology and taxonomic classification.</title>
        <authorList>
            <person name="Goeker M."/>
        </authorList>
    </citation>
    <scope>NUCLEOTIDE SEQUENCE [LARGE SCALE GENOMIC DNA]</scope>
    <source>
        <strain evidence="5 6">DSM 17328</strain>
    </source>
</reference>
<organism evidence="5 6">
    <name type="scientific">Sphingosinicella soli</name>
    <dbReference type="NCBI Taxonomy" id="333708"/>
    <lineage>
        <taxon>Bacteria</taxon>
        <taxon>Pseudomonadati</taxon>
        <taxon>Pseudomonadota</taxon>
        <taxon>Alphaproteobacteria</taxon>
        <taxon>Sphingomonadales</taxon>
        <taxon>Sphingosinicellaceae</taxon>
        <taxon>Sphingosinicella</taxon>
    </lineage>
</organism>
<dbReference type="AlphaFoldDB" id="A0A7W7F8I1"/>
<dbReference type="PROSITE" id="PS01124">
    <property type="entry name" value="HTH_ARAC_FAMILY_2"/>
    <property type="match status" value="1"/>
</dbReference>
<dbReference type="GO" id="GO:0043565">
    <property type="term" value="F:sequence-specific DNA binding"/>
    <property type="evidence" value="ECO:0007669"/>
    <property type="project" value="InterPro"/>
</dbReference>
<evidence type="ECO:0000313" key="6">
    <source>
        <dbReference type="Proteomes" id="UP000566324"/>
    </source>
</evidence>
<evidence type="ECO:0000256" key="1">
    <source>
        <dbReference type="ARBA" id="ARBA00023015"/>
    </source>
</evidence>
<dbReference type="Pfam" id="PF12833">
    <property type="entry name" value="HTH_18"/>
    <property type="match status" value="1"/>
</dbReference>